<dbReference type="PIRSF" id="PIRSF006268">
    <property type="entry name" value="ApbE"/>
    <property type="match status" value="1"/>
</dbReference>
<comment type="cofactor">
    <cofactor evidence="1">
        <name>Mg(2+)</name>
        <dbReference type="ChEBI" id="CHEBI:18420"/>
    </cofactor>
</comment>
<evidence type="ECO:0000313" key="12">
    <source>
        <dbReference type="EMBL" id="MFD2932429.1"/>
    </source>
</evidence>
<evidence type="ECO:0000256" key="7">
    <source>
        <dbReference type="ARBA" id="ARBA00022827"/>
    </source>
</evidence>
<organism evidence="12 13">
    <name type="scientific">Spirosoma flavum</name>
    <dbReference type="NCBI Taxonomy" id="2048557"/>
    <lineage>
        <taxon>Bacteria</taxon>
        <taxon>Pseudomonadati</taxon>
        <taxon>Bacteroidota</taxon>
        <taxon>Cytophagia</taxon>
        <taxon>Cytophagales</taxon>
        <taxon>Cytophagaceae</taxon>
        <taxon>Spirosoma</taxon>
    </lineage>
</organism>
<protein>
    <recommendedName>
        <fullName evidence="3 11">FAD:protein FMN transferase</fullName>
        <ecNumber evidence="2 11">2.7.1.180</ecNumber>
    </recommendedName>
    <alternativeName>
        <fullName evidence="9 11">Flavin transferase</fullName>
    </alternativeName>
</protein>
<dbReference type="EMBL" id="JBHUOM010000001">
    <property type="protein sequence ID" value="MFD2932429.1"/>
    <property type="molecule type" value="Genomic_DNA"/>
</dbReference>
<sequence length="337" mass="37177">MNAPSSFRFLAGWVIMAILLPGLVIAQPGMNRFSFRRGLMGTQFNVIFYAPDSLTAQRADAAVSARMDTLNHIMSDYMDGSEINKLSETAGSGKWIPVSADLFNVLQKAQTIARLSNGRFDPTVGALTMLWRRAVRRKGFPTETERRRARRTVGYKLMDLDNVTRSVRLRRAGIRLDVGGIGQGFAVDEALQVLHQFGIQSALIDIGGDILAGNAPPNSNGWRVGIGSGKAGDADTTTILLKNAAITTSGDTYRFLEHKGHRYSHIMNPRSGLGLRHFVRATVLASDGYHADALTKVFSVAGLRKSRRLLKRFPDTKLLILENKRGQLHKWQSAPFL</sequence>
<dbReference type="EC" id="2.7.1.180" evidence="2 11"/>
<reference evidence="13" key="1">
    <citation type="journal article" date="2019" name="Int. J. Syst. Evol. Microbiol.">
        <title>The Global Catalogue of Microorganisms (GCM) 10K type strain sequencing project: providing services to taxonomists for standard genome sequencing and annotation.</title>
        <authorList>
            <consortium name="The Broad Institute Genomics Platform"/>
            <consortium name="The Broad Institute Genome Sequencing Center for Infectious Disease"/>
            <person name="Wu L."/>
            <person name="Ma J."/>
        </authorList>
    </citation>
    <scope>NUCLEOTIDE SEQUENCE [LARGE SCALE GENOMIC DNA]</scope>
    <source>
        <strain evidence="13">KCTC 52490</strain>
    </source>
</reference>
<keyword evidence="5 11" id="KW-0808">Transferase</keyword>
<dbReference type="Gene3D" id="3.10.520.10">
    <property type="entry name" value="ApbE-like domains"/>
    <property type="match status" value="1"/>
</dbReference>
<accession>A0ABW6ACA0</accession>
<dbReference type="Pfam" id="PF02424">
    <property type="entry name" value="ApbE"/>
    <property type="match status" value="1"/>
</dbReference>
<dbReference type="GO" id="GO:0016740">
    <property type="term" value="F:transferase activity"/>
    <property type="evidence" value="ECO:0007669"/>
    <property type="project" value="UniProtKB-KW"/>
</dbReference>
<dbReference type="PANTHER" id="PTHR30040">
    <property type="entry name" value="THIAMINE BIOSYNTHESIS LIPOPROTEIN APBE"/>
    <property type="match status" value="1"/>
</dbReference>
<comment type="catalytic activity">
    <reaction evidence="10 11">
        <text>L-threonyl-[protein] + FAD = FMN-L-threonyl-[protein] + AMP + H(+)</text>
        <dbReference type="Rhea" id="RHEA:36847"/>
        <dbReference type="Rhea" id="RHEA-COMP:11060"/>
        <dbReference type="Rhea" id="RHEA-COMP:11061"/>
        <dbReference type="ChEBI" id="CHEBI:15378"/>
        <dbReference type="ChEBI" id="CHEBI:30013"/>
        <dbReference type="ChEBI" id="CHEBI:57692"/>
        <dbReference type="ChEBI" id="CHEBI:74257"/>
        <dbReference type="ChEBI" id="CHEBI:456215"/>
        <dbReference type="EC" id="2.7.1.180"/>
    </reaction>
</comment>
<evidence type="ECO:0000256" key="8">
    <source>
        <dbReference type="ARBA" id="ARBA00022842"/>
    </source>
</evidence>
<evidence type="ECO:0000256" key="2">
    <source>
        <dbReference type="ARBA" id="ARBA00011955"/>
    </source>
</evidence>
<gene>
    <name evidence="12" type="ORF">ACFS25_01475</name>
</gene>
<dbReference type="Proteomes" id="UP001597512">
    <property type="component" value="Unassembled WGS sequence"/>
</dbReference>
<evidence type="ECO:0000256" key="10">
    <source>
        <dbReference type="ARBA" id="ARBA00048540"/>
    </source>
</evidence>
<keyword evidence="8 11" id="KW-0460">Magnesium</keyword>
<dbReference type="PANTHER" id="PTHR30040:SF2">
    <property type="entry name" value="FAD:PROTEIN FMN TRANSFERASE"/>
    <property type="match status" value="1"/>
</dbReference>
<evidence type="ECO:0000256" key="4">
    <source>
        <dbReference type="ARBA" id="ARBA00022630"/>
    </source>
</evidence>
<dbReference type="SUPFAM" id="SSF143631">
    <property type="entry name" value="ApbE-like"/>
    <property type="match status" value="1"/>
</dbReference>
<keyword evidence="13" id="KW-1185">Reference proteome</keyword>
<dbReference type="RefSeq" id="WP_381496627.1">
    <property type="nucleotide sequence ID" value="NZ_JBHUOM010000001.1"/>
</dbReference>
<evidence type="ECO:0000256" key="6">
    <source>
        <dbReference type="ARBA" id="ARBA00022723"/>
    </source>
</evidence>
<comment type="caution">
    <text evidence="12">The sequence shown here is derived from an EMBL/GenBank/DDBJ whole genome shotgun (WGS) entry which is preliminary data.</text>
</comment>
<evidence type="ECO:0000256" key="3">
    <source>
        <dbReference type="ARBA" id="ARBA00016337"/>
    </source>
</evidence>
<proteinExistence type="inferred from homology"/>
<dbReference type="InterPro" id="IPR024932">
    <property type="entry name" value="ApbE"/>
</dbReference>
<evidence type="ECO:0000256" key="9">
    <source>
        <dbReference type="ARBA" id="ARBA00031306"/>
    </source>
</evidence>
<evidence type="ECO:0000256" key="5">
    <source>
        <dbReference type="ARBA" id="ARBA00022679"/>
    </source>
</evidence>
<keyword evidence="4 11" id="KW-0285">Flavoprotein</keyword>
<keyword evidence="6 11" id="KW-0479">Metal-binding</keyword>
<name>A0ABW6ACA0_9BACT</name>
<comment type="similarity">
    <text evidence="11">Belongs to the ApbE family.</text>
</comment>
<keyword evidence="7 11" id="KW-0274">FAD</keyword>
<dbReference type="InterPro" id="IPR003374">
    <property type="entry name" value="ApbE-like_sf"/>
</dbReference>
<evidence type="ECO:0000256" key="11">
    <source>
        <dbReference type="PIRNR" id="PIRNR006268"/>
    </source>
</evidence>
<evidence type="ECO:0000313" key="13">
    <source>
        <dbReference type="Proteomes" id="UP001597512"/>
    </source>
</evidence>
<evidence type="ECO:0000256" key="1">
    <source>
        <dbReference type="ARBA" id="ARBA00001946"/>
    </source>
</evidence>